<reference evidence="9 10" key="1">
    <citation type="submission" date="2024-11" db="EMBL/GenBank/DDBJ databases">
        <title>The Natural Products Discovery Center: Release of the First 8490 Sequenced Strains for Exploring Actinobacteria Biosynthetic Diversity.</title>
        <authorList>
            <person name="Kalkreuter E."/>
            <person name="Kautsar S.A."/>
            <person name="Yang D."/>
            <person name="Bader C.D."/>
            <person name="Teijaro C.N."/>
            <person name="Fluegel L."/>
            <person name="Davis C.M."/>
            <person name="Simpson J.R."/>
            <person name="Lauterbach L."/>
            <person name="Steele A.D."/>
            <person name="Gui C."/>
            <person name="Meng S."/>
            <person name="Li G."/>
            <person name="Viehrig K."/>
            <person name="Ye F."/>
            <person name="Su P."/>
            <person name="Kiefer A.F."/>
            <person name="Nichols A."/>
            <person name="Cepeda A.J."/>
            <person name="Yan W."/>
            <person name="Fan B."/>
            <person name="Jiang Y."/>
            <person name="Adhikari A."/>
            <person name="Zheng C.-J."/>
            <person name="Schuster L."/>
            <person name="Cowan T.M."/>
            <person name="Smanski M.J."/>
            <person name="Chevrette M.G."/>
            <person name="De Carvalho L.P.S."/>
            <person name="Shen B."/>
        </authorList>
    </citation>
    <scope>NUCLEOTIDE SEQUENCE [LARGE SCALE GENOMIC DNA]</scope>
    <source>
        <strain evidence="9 10">NPDC020863</strain>
    </source>
</reference>
<comment type="similarity">
    <text evidence="2">Belongs to the EccD/Snm4 family.</text>
</comment>
<dbReference type="InterPro" id="IPR044049">
    <property type="entry name" value="EccD_transm"/>
</dbReference>
<feature type="transmembrane region" description="Helical" evidence="7">
    <location>
        <begin position="124"/>
        <end position="142"/>
    </location>
</feature>
<organism evidence="9 10">
    <name type="scientific">Streptomyces milbemycinicus</name>
    <dbReference type="NCBI Taxonomy" id="476552"/>
    <lineage>
        <taxon>Bacteria</taxon>
        <taxon>Bacillati</taxon>
        <taxon>Actinomycetota</taxon>
        <taxon>Actinomycetes</taxon>
        <taxon>Kitasatosporales</taxon>
        <taxon>Streptomycetaceae</taxon>
        <taxon>Streptomyces</taxon>
    </lineage>
</organism>
<gene>
    <name evidence="9" type="primary">eccD</name>
    <name evidence="9" type="ORF">ACI2L5_05795</name>
</gene>
<feature type="transmembrane region" description="Helical" evidence="7">
    <location>
        <begin position="179"/>
        <end position="201"/>
    </location>
</feature>
<keyword evidence="6 7" id="KW-0472">Membrane</keyword>
<feature type="transmembrane region" description="Helical" evidence="7">
    <location>
        <begin position="213"/>
        <end position="231"/>
    </location>
</feature>
<comment type="subcellular location">
    <subcellularLocation>
        <location evidence="1">Cell membrane</location>
        <topology evidence="1">Multi-pass membrane protein</topology>
    </subcellularLocation>
</comment>
<feature type="transmembrane region" description="Helical" evidence="7">
    <location>
        <begin position="264"/>
        <end position="285"/>
    </location>
</feature>
<feature type="transmembrane region" description="Helical" evidence="7">
    <location>
        <begin position="347"/>
        <end position="366"/>
    </location>
</feature>
<dbReference type="Pfam" id="PF08817">
    <property type="entry name" value="YukD"/>
    <property type="match status" value="1"/>
</dbReference>
<dbReference type="RefSeq" id="WP_358632849.1">
    <property type="nucleotide sequence ID" value="NZ_JBFACG010000003.1"/>
</dbReference>
<proteinExistence type="inferred from homology"/>
<protein>
    <submittedName>
        <fullName evidence="9">Type VII secretion integral membrane protein EccD</fullName>
    </submittedName>
</protein>
<keyword evidence="3" id="KW-1003">Cell membrane</keyword>
<feature type="transmembrane region" description="Helical" evidence="7">
    <location>
        <begin position="438"/>
        <end position="461"/>
    </location>
</feature>
<keyword evidence="4 7" id="KW-0812">Transmembrane</keyword>
<evidence type="ECO:0000313" key="10">
    <source>
        <dbReference type="Proteomes" id="UP001620295"/>
    </source>
</evidence>
<accession>A0ABW8LES8</accession>
<feature type="domain" description="EccD-like transmembrane" evidence="8">
    <location>
        <begin position="120"/>
        <end position="464"/>
    </location>
</feature>
<name>A0ABW8LES8_9ACTN</name>
<dbReference type="Gene3D" id="3.10.20.90">
    <property type="entry name" value="Phosphatidylinositol 3-kinase Catalytic Subunit, Chain A, domain 1"/>
    <property type="match status" value="1"/>
</dbReference>
<evidence type="ECO:0000256" key="4">
    <source>
        <dbReference type="ARBA" id="ARBA00022692"/>
    </source>
</evidence>
<evidence type="ECO:0000256" key="5">
    <source>
        <dbReference type="ARBA" id="ARBA00022989"/>
    </source>
</evidence>
<dbReference type="EMBL" id="JBJDQH010000002">
    <property type="protein sequence ID" value="MFK4264437.1"/>
    <property type="molecule type" value="Genomic_DNA"/>
</dbReference>
<evidence type="ECO:0000256" key="7">
    <source>
        <dbReference type="SAM" id="Phobius"/>
    </source>
</evidence>
<sequence>MPESATAGLCRVTVHAPAKSIDLAVPADVPVADLLPTLVSYAGDDLAEKGLEHGGWILQRLGGQPLEEDRSLESIGLRDGETLYLRPRTDSLPEVVLDDLVDGIATTMQDRPFGWAPKISRRTLLSLLMLTLAAGLAALAVPGSSGELRALAAAAAGMLLLGGAGSASRAVGDAEAGAALGFAAVPYFGLAGWLLPGGALSGPHYYEMLGSRILAAGAAAAGGAMLAVAVAAAFASLFLALVAVAVAAVLAGALMMTADLGPGHTAGVLALVAVIFGAFVPSMSFRLSGMRMPPLPTNAHQLQEGIEPHSPSAVAARTVVADGWMTGLYGATAAICAACQYGLAHRLTLPTTLTIVALSLLLLLHSRGLGNTLQRLSLVAAGVWGAGLLAYDAAVSTTPGGRLLLAAGLLAVAAAIAIASWTVPGRRLVPYWGRAAEILHSAMAISLLPLSLWVLGVYGWLRALNG</sequence>
<dbReference type="InterPro" id="IPR024962">
    <property type="entry name" value="YukD-like"/>
</dbReference>
<evidence type="ECO:0000256" key="3">
    <source>
        <dbReference type="ARBA" id="ARBA00022475"/>
    </source>
</evidence>
<evidence type="ECO:0000259" key="8">
    <source>
        <dbReference type="Pfam" id="PF19053"/>
    </source>
</evidence>
<dbReference type="NCBIfam" id="TIGR03920">
    <property type="entry name" value="T7SS_EccD"/>
    <property type="match status" value="1"/>
</dbReference>
<feature type="transmembrane region" description="Helical" evidence="7">
    <location>
        <begin position="238"/>
        <end position="258"/>
    </location>
</feature>
<feature type="transmembrane region" description="Helical" evidence="7">
    <location>
        <begin position="148"/>
        <end position="167"/>
    </location>
</feature>
<evidence type="ECO:0000256" key="1">
    <source>
        <dbReference type="ARBA" id="ARBA00004651"/>
    </source>
</evidence>
<evidence type="ECO:0000256" key="6">
    <source>
        <dbReference type="ARBA" id="ARBA00023136"/>
    </source>
</evidence>
<dbReference type="Pfam" id="PF19053">
    <property type="entry name" value="EccD"/>
    <property type="match status" value="1"/>
</dbReference>
<dbReference type="Proteomes" id="UP001620295">
    <property type="component" value="Unassembled WGS sequence"/>
</dbReference>
<keyword evidence="5 7" id="KW-1133">Transmembrane helix</keyword>
<evidence type="ECO:0000256" key="2">
    <source>
        <dbReference type="ARBA" id="ARBA00006162"/>
    </source>
</evidence>
<evidence type="ECO:0000313" key="9">
    <source>
        <dbReference type="EMBL" id="MFK4264437.1"/>
    </source>
</evidence>
<dbReference type="PIRSF" id="PIRSF017804">
    <property type="entry name" value="Secretion_EccD1"/>
    <property type="match status" value="1"/>
</dbReference>
<feature type="transmembrane region" description="Helical" evidence="7">
    <location>
        <begin position="403"/>
        <end position="423"/>
    </location>
</feature>
<comment type="caution">
    <text evidence="9">The sequence shown here is derived from an EMBL/GenBank/DDBJ whole genome shotgun (WGS) entry which is preliminary data.</text>
</comment>
<feature type="transmembrane region" description="Helical" evidence="7">
    <location>
        <begin position="372"/>
        <end position="391"/>
    </location>
</feature>
<keyword evidence="10" id="KW-1185">Reference proteome</keyword>
<dbReference type="InterPro" id="IPR006707">
    <property type="entry name" value="T7SS_EccD"/>
</dbReference>